<feature type="domain" description="GST C-terminal" evidence="2">
    <location>
        <begin position="84"/>
        <end position="206"/>
    </location>
</feature>
<keyword evidence="3" id="KW-0808">Transferase</keyword>
<dbReference type="Gene3D" id="1.20.1050.10">
    <property type="match status" value="1"/>
</dbReference>
<dbReference type="OrthoDB" id="9782992at2"/>
<evidence type="ECO:0000259" key="1">
    <source>
        <dbReference type="PROSITE" id="PS50404"/>
    </source>
</evidence>
<organism evidence="3 4">
    <name type="scientific">Acidihalobacter ferrooxydans</name>
    <dbReference type="NCBI Taxonomy" id="1765967"/>
    <lineage>
        <taxon>Bacteria</taxon>
        <taxon>Pseudomonadati</taxon>
        <taxon>Pseudomonadota</taxon>
        <taxon>Gammaproteobacteria</taxon>
        <taxon>Chromatiales</taxon>
        <taxon>Ectothiorhodospiraceae</taxon>
        <taxon>Acidihalobacter</taxon>
    </lineage>
</organism>
<accession>A0A1P8UEF7</accession>
<dbReference type="RefSeq" id="WP_076835631.1">
    <property type="nucleotide sequence ID" value="NZ_CP019434.1"/>
</dbReference>
<dbReference type="InterPro" id="IPR036249">
    <property type="entry name" value="Thioredoxin-like_sf"/>
</dbReference>
<dbReference type="PROSITE" id="PS50404">
    <property type="entry name" value="GST_NTER"/>
    <property type="match status" value="1"/>
</dbReference>
<dbReference type="KEGG" id="afy:BW247_02950"/>
<evidence type="ECO:0000313" key="3">
    <source>
        <dbReference type="EMBL" id="APZ42178.1"/>
    </source>
</evidence>
<dbReference type="STRING" id="1765967.BW247_02950"/>
<dbReference type="Gene3D" id="3.40.30.10">
    <property type="entry name" value="Glutaredoxin"/>
    <property type="match status" value="1"/>
</dbReference>
<name>A0A1P8UEF7_9GAMM</name>
<dbReference type="GO" id="GO:0005737">
    <property type="term" value="C:cytoplasm"/>
    <property type="evidence" value="ECO:0007669"/>
    <property type="project" value="TreeGrafter"/>
</dbReference>
<dbReference type="Proteomes" id="UP000243807">
    <property type="component" value="Chromosome"/>
</dbReference>
<gene>
    <name evidence="3" type="ORF">BW247_02950</name>
</gene>
<dbReference type="EMBL" id="CP019434">
    <property type="protein sequence ID" value="APZ42178.1"/>
    <property type="molecule type" value="Genomic_DNA"/>
</dbReference>
<dbReference type="InterPro" id="IPR050983">
    <property type="entry name" value="GST_Omega/HSP26"/>
</dbReference>
<dbReference type="PANTHER" id="PTHR43968:SF6">
    <property type="entry name" value="GLUTATHIONE S-TRANSFERASE OMEGA"/>
    <property type="match status" value="1"/>
</dbReference>
<dbReference type="InterPro" id="IPR010987">
    <property type="entry name" value="Glutathione-S-Trfase_C-like"/>
</dbReference>
<dbReference type="PROSITE" id="PS50405">
    <property type="entry name" value="GST_CTER"/>
    <property type="match status" value="1"/>
</dbReference>
<dbReference type="SFLD" id="SFLDG00358">
    <property type="entry name" value="Main_(cytGST)"/>
    <property type="match status" value="1"/>
</dbReference>
<proteinExistence type="predicted"/>
<protein>
    <submittedName>
        <fullName evidence="3">Glutathione S-transferase</fullName>
    </submittedName>
</protein>
<dbReference type="Pfam" id="PF13409">
    <property type="entry name" value="GST_N_2"/>
    <property type="match status" value="1"/>
</dbReference>
<dbReference type="InterPro" id="IPR036282">
    <property type="entry name" value="Glutathione-S-Trfase_C_sf"/>
</dbReference>
<dbReference type="AlphaFoldDB" id="A0A1P8UEF7"/>
<reference evidence="3 4" key="1">
    <citation type="submission" date="2017-01" db="EMBL/GenBank/DDBJ databases">
        <title>Draft sequence of Acidihalobacter ferrooxidans strain DSM 14175 (strain V8).</title>
        <authorList>
            <person name="Khaleque H.N."/>
            <person name="Ramsay J.P."/>
            <person name="Murphy R.J.T."/>
            <person name="Kaksonen A.H."/>
            <person name="Boxall N.J."/>
            <person name="Watkin E.L.J."/>
        </authorList>
    </citation>
    <scope>NUCLEOTIDE SEQUENCE [LARGE SCALE GENOMIC DNA]</scope>
    <source>
        <strain evidence="3 4">V8</strain>
    </source>
</reference>
<dbReference type="GO" id="GO:0016740">
    <property type="term" value="F:transferase activity"/>
    <property type="evidence" value="ECO:0007669"/>
    <property type="project" value="UniProtKB-KW"/>
</dbReference>
<keyword evidence="4" id="KW-1185">Reference proteome</keyword>
<sequence>MHLELISFNRCPFVQRSVITLLHKQSAYDITYIDLAAPPAWFLEISPFGRVPALRVDGETVLFESAIINEFIDDVTPGTLMPADPLLRAQNRGWIQFGEQCIGDQYQLGNAKDEKTWDDLLERTHRNLGKVEAILGAGPYFNGAAFSLVDAAYAPLFMRYALVREHLDVISTEDYPRLRAWSDALLALPEVRDSVVENFAELYRASIRDQGGYGASVLTPG</sequence>
<dbReference type="InterPro" id="IPR004045">
    <property type="entry name" value="Glutathione_S-Trfase_N"/>
</dbReference>
<dbReference type="SUPFAM" id="SSF47616">
    <property type="entry name" value="GST C-terminal domain-like"/>
    <property type="match status" value="1"/>
</dbReference>
<dbReference type="InterPro" id="IPR040079">
    <property type="entry name" value="Glutathione_S-Trfase"/>
</dbReference>
<dbReference type="SUPFAM" id="SSF52833">
    <property type="entry name" value="Thioredoxin-like"/>
    <property type="match status" value="1"/>
</dbReference>
<evidence type="ECO:0000313" key="4">
    <source>
        <dbReference type="Proteomes" id="UP000243807"/>
    </source>
</evidence>
<feature type="domain" description="GST N-terminal" evidence="1">
    <location>
        <begin position="1"/>
        <end position="80"/>
    </location>
</feature>
<evidence type="ECO:0000259" key="2">
    <source>
        <dbReference type="PROSITE" id="PS50405"/>
    </source>
</evidence>
<dbReference type="PANTHER" id="PTHR43968">
    <property type="match status" value="1"/>
</dbReference>
<dbReference type="SFLD" id="SFLDS00019">
    <property type="entry name" value="Glutathione_Transferase_(cytos"/>
    <property type="match status" value="1"/>
</dbReference>
<dbReference type="Pfam" id="PF13410">
    <property type="entry name" value="GST_C_2"/>
    <property type="match status" value="1"/>
</dbReference>
<dbReference type="CDD" id="cd00299">
    <property type="entry name" value="GST_C_family"/>
    <property type="match status" value="1"/>
</dbReference>